<reference evidence="2 3" key="1">
    <citation type="submission" date="2024-02" db="EMBL/GenBank/DDBJ databases">
        <authorList>
            <person name="Chen Y."/>
            <person name="Shah S."/>
            <person name="Dougan E. K."/>
            <person name="Thang M."/>
            <person name="Chan C."/>
        </authorList>
    </citation>
    <scope>NUCLEOTIDE SEQUENCE [LARGE SCALE GENOMIC DNA]</scope>
</reference>
<proteinExistence type="predicted"/>
<dbReference type="InterPro" id="IPR013761">
    <property type="entry name" value="SAM/pointed_sf"/>
</dbReference>
<feature type="domain" description="SAM" evidence="1">
    <location>
        <begin position="193"/>
        <end position="247"/>
    </location>
</feature>
<dbReference type="EMBL" id="CAXAMM010008291">
    <property type="protein sequence ID" value="CAK9016943.1"/>
    <property type="molecule type" value="Genomic_DNA"/>
</dbReference>
<comment type="caution">
    <text evidence="2">The sequence shown here is derived from an EMBL/GenBank/DDBJ whole genome shotgun (WGS) entry which is preliminary data.</text>
</comment>
<dbReference type="Gene3D" id="1.10.150.50">
    <property type="entry name" value="Transcription Factor, Ets-1"/>
    <property type="match status" value="1"/>
</dbReference>
<dbReference type="SUPFAM" id="SSF47769">
    <property type="entry name" value="SAM/Pointed domain"/>
    <property type="match status" value="1"/>
</dbReference>
<dbReference type="Pfam" id="PF07647">
    <property type="entry name" value="SAM_2"/>
    <property type="match status" value="1"/>
</dbReference>
<evidence type="ECO:0000259" key="1">
    <source>
        <dbReference type="PROSITE" id="PS50105"/>
    </source>
</evidence>
<dbReference type="InterPro" id="IPR001660">
    <property type="entry name" value="SAM"/>
</dbReference>
<protein>
    <submittedName>
        <fullName evidence="2">SAM domain-containing protein</fullName>
    </submittedName>
</protein>
<sequence length="252" mass="28299">MAFAKRCGGPMMVEFCFHNWDRLRAIVEKSWKVQQVEGFITFQTKTRWQVLQDALSSACTCEGAWAGYAQRILQQNDIPVAAWCQAMTAALQGGRAKGNLVRHAVLHGNESKGLEKARLALLDDWRFNEDVTTLSADLTELKGKKFLQQGDVEMMLKRLLVFNFTKPIVIPKPVVQGCGHCFASLLLEEAESRSVADVVSFLHHLSLSHLAPKFEENGVDGQMLCELSLEDLIDNLGLKPLQARKVMNRLWS</sequence>
<accession>A0ABP0JRE8</accession>
<organism evidence="2 3">
    <name type="scientific">Durusdinium trenchii</name>
    <dbReference type="NCBI Taxonomy" id="1381693"/>
    <lineage>
        <taxon>Eukaryota</taxon>
        <taxon>Sar</taxon>
        <taxon>Alveolata</taxon>
        <taxon>Dinophyceae</taxon>
        <taxon>Suessiales</taxon>
        <taxon>Symbiodiniaceae</taxon>
        <taxon>Durusdinium</taxon>
    </lineage>
</organism>
<name>A0ABP0JRE8_9DINO</name>
<evidence type="ECO:0000313" key="2">
    <source>
        <dbReference type="EMBL" id="CAK9016943.1"/>
    </source>
</evidence>
<gene>
    <name evidence="2" type="ORF">SCF082_LOCUS13406</name>
</gene>
<dbReference type="Proteomes" id="UP001642464">
    <property type="component" value="Unassembled WGS sequence"/>
</dbReference>
<dbReference type="PROSITE" id="PS50105">
    <property type="entry name" value="SAM_DOMAIN"/>
    <property type="match status" value="1"/>
</dbReference>
<evidence type="ECO:0000313" key="3">
    <source>
        <dbReference type="Proteomes" id="UP001642464"/>
    </source>
</evidence>
<keyword evidence="3" id="KW-1185">Reference proteome</keyword>